<dbReference type="Pfam" id="PF10236">
    <property type="entry name" value="DAP3"/>
    <property type="match status" value="1"/>
</dbReference>
<dbReference type="GO" id="GO:0003735">
    <property type="term" value="F:structural constituent of ribosome"/>
    <property type="evidence" value="ECO:0007669"/>
    <property type="project" value="TreeGrafter"/>
</dbReference>
<keyword evidence="5" id="KW-0496">Mitochondrion</keyword>
<keyword evidence="6" id="KW-0687">Ribonucleoprotein</keyword>
<evidence type="ECO:0000256" key="2">
    <source>
        <dbReference type="ARBA" id="ARBA00009863"/>
    </source>
</evidence>
<sequence>MSLWRSEKKKLSAPAKTKSFQKSKSKLRKKGGQGEAQEETVSSSIGTKNAEFYKPPPLVLSEELLPLEILPGPSLVMRRCSIELIKIIKSAMGMETNYSTETNSSTENNSTTEINSTTETESKSNYTTATNSKNTKTSSRNDTITNSIILTGQEGVGKSVLLLQTVNYALCEPCIVIYISDGIKYVNSTYPYIKNAKTDEFVQPTLAKELCNRIKLVNRRFLEDDDHEIGRVIIKQGSNITKLLDIGINDSNAAQLVFEIFLEEISNNNKYPVLLAVDAINAFYTVSEYTDMDNKRMEAVRLSLPRTILEYFSGHRRFARGAVIGAMSHVDKAFLSKPLDLALGFIKPSPWVQYSPNILKYTEGLKIFDVPTFTRDEAKSVMNYYRESSIIDHVHDQLFERYYIATNGIPRKFYVSCCKGL</sequence>
<feature type="region of interest" description="Disordered" evidence="8">
    <location>
        <begin position="98"/>
        <end position="138"/>
    </location>
</feature>
<comment type="caution">
    <text evidence="9">The sequence shown here is derived from an EMBL/GenBank/DDBJ whole genome shotgun (WGS) entry which is preliminary data.</text>
</comment>
<evidence type="ECO:0000256" key="7">
    <source>
        <dbReference type="ARBA" id="ARBA00035140"/>
    </source>
</evidence>
<reference evidence="9" key="1">
    <citation type="submission" date="2021-06" db="EMBL/GenBank/DDBJ databases">
        <authorList>
            <person name="Kallberg Y."/>
            <person name="Tangrot J."/>
            <person name="Rosling A."/>
        </authorList>
    </citation>
    <scope>NUCLEOTIDE SEQUENCE</scope>
    <source>
        <strain evidence="9">AZ414A</strain>
    </source>
</reference>
<gene>
    <name evidence="9" type="ORF">DEBURN_LOCUS288</name>
</gene>
<organism evidence="9 10">
    <name type="scientific">Diversispora eburnea</name>
    <dbReference type="NCBI Taxonomy" id="1213867"/>
    <lineage>
        <taxon>Eukaryota</taxon>
        <taxon>Fungi</taxon>
        <taxon>Fungi incertae sedis</taxon>
        <taxon>Mucoromycota</taxon>
        <taxon>Glomeromycotina</taxon>
        <taxon>Glomeromycetes</taxon>
        <taxon>Diversisporales</taxon>
        <taxon>Diversisporaceae</taxon>
        <taxon>Diversispora</taxon>
    </lineage>
</organism>
<dbReference type="InterPro" id="IPR019368">
    <property type="entry name" value="Ribosomal_mS29"/>
</dbReference>
<dbReference type="PANTHER" id="PTHR12810">
    <property type="entry name" value="MITOCHONDRIAL 28S RIBOSOMAL PROTEIN S29"/>
    <property type="match status" value="1"/>
</dbReference>
<evidence type="ECO:0000256" key="1">
    <source>
        <dbReference type="ARBA" id="ARBA00004173"/>
    </source>
</evidence>
<evidence type="ECO:0000313" key="10">
    <source>
        <dbReference type="Proteomes" id="UP000789706"/>
    </source>
</evidence>
<dbReference type="GO" id="GO:0005763">
    <property type="term" value="C:mitochondrial small ribosomal subunit"/>
    <property type="evidence" value="ECO:0007669"/>
    <property type="project" value="TreeGrafter"/>
</dbReference>
<comment type="subcellular location">
    <subcellularLocation>
        <location evidence="1">Mitochondrion</location>
    </subcellularLocation>
</comment>
<dbReference type="PANTHER" id="PTHR12810:SF0">
    <property type="entry name" value="SMALL RIBOSOMAL SUBUNIT PROTEIN MS29"/>
    <property type="match status" value="1"/>
</dbReference>
<dbReference type="SUPFAM" id="SSF52540">
    <property type="entry name" value="P-loop containing nucleoside triphosphate hydrolases"/>
    <property type="match status" value="1"/>
</dbReference>
<evidence type="ECO:0000256" key="8">
    <source>
        <dbReference type="SAM" id="MobiDB-lite"/>
    </source>
</evidence>
<evidence type="ECO:0000256" key="5">
    <source>
        <dbReference type="ARBA" id="ARBA00023128"/>
    </source>
</evidence>
<name>A0A9N8YLW5_9GLOM</name>
<keyword evidence="4" id="KW-0689">Ribosomal protein</keyword>
<evidence type="ECO:0000256" key="6">
    <source>
        <dbReference type="ARBA" id="ARBA00023274"/>
    </source>
</evidence>
<evidence type="ECO:0000313" key="9">
    <source>
        <dbReference type="EMBL" id="CAG8432964.1"/>
    </source>
</evidence>
<dbReference type="Proteomes" id="UP000789706">
    <property type="component" value="Unassembled WGS sequence"/>
</dbReference>
<feature type="compositionally biased region" description="Basic residues" evidence="8">
    <location>
        <begin position="19"/>
        <end position="31"/>
    </location>
</feature>
<dbReference type="AlphaFoldDB" id="A0A9N8YLW5"/>
<keyword evidence="3" id="KW-0809">Transit peptide</keyword>
<dbReference type="OrthoDB" id="274828at2759"/>
<proteinExistence type="inferred from homology"/>
<evidence type="ECO:0000256" key="4">
    <source>
        <dbReference type="ARBA" id="ARBA00022980"/>
    </source>
</evidence>
<accession>A0A9N8YLW5</accession>
<dbReference type="EMBL" id="CAJVPK010000009">
    <property type="protein sequence ID" value="CAG8432964.1"/>
    <property type="molecule type" value="Genomic_DNA"/>
</dbReference>
<feature type="region of interest" description="Disordered" evidence="8">
    <location>
        <begin position="1"/>
        <end position="51"/>
    </location>
</feature>
<comment type="similarity">
    <text evidence="2">Belongs to the mitochondrion-specific ribosomal protein mS29 family.</text>
</comment>
<dbReference type="InterPro" id="IPR027417">
    <property type="entry name" value="P-loop_NTPase"/>
</dbReference>
<evidence type="ECO:0000256" key="3">
    <source>
        <dbReference type="ARBA" id="ARBA00022946"/>
    </source>
</evidence>
<keyword evidence="10" id="KW-1185">Reference proteome</keyword>
<feature type="compositionally biased region" description="Basic and acidic residues" evidence="8">
    <location>
        <begin position="1"/>
        <end position="10"/>
    </location>
</feature>
<protein>
    <recommendedName>
        <fullName evidence="7">Small ribosomal subunit protein mS29</fullName>
    </recommendedName>
</protein>